<feature type="chain" id="PRO_5022987395" evidence="2">
    <location>
        <begin position="18"/>
        <end position="483"/>
    </location>
</feature>
<dbReference type="OrthoDB" id="3241054at2759"/>
<feature type="compositionally biased region" description="Low complexity" evidence="1">
    <location>
        <begin position="231"/>
        <end position="246"/>
    </location>
</feature>
<evidence type="ECO:0000313" key="4">
    <source>
        <dbReference type="Proteomes" id="UP000305948"/>
    </source>
</evidence>
<reference evidence="3 4" key="1">
    <citation type="journal article" date="2019" name="Nat. Ecol. Evol.">
        <title>Megaphylogeny resolves global patterns of mushroom evolution.</title>
        <authorList>
            <person name="Varga T."/>
            <person name="Krizsan K."/>
            <person name="Foldi C."/>
            <person name="Dima B."/>
            <person name="Sanchez-Garcia M."/>
            <person name="Sanchez-Ramirez S."/>
            <person name="Szollosi G.J."/>
            <person name="Szarkandi J.G."/>
            <person name="Papp V."/>
            <person name="Albert L."/>
            <person name="Andreopoulos W."/>
            <person name="Angelini C."/>
            <person name="Antonin V."/>
            <person name="Barry K.W."/>
            <person name="Bougher N.L."/>
            <person name="Buchanan P."/>
            <person name="Buyck B."/>
            <person name="Bense V."/>
            <person name="Catcheside P."/>
            <person name="Chovatia M."/>
            <person name="Cooper J."/>
            <person name="Damon W."/>
            <person name="Desjardin D."/>
            <person name="Finy P."/>
            <person name="Geml J."/>
            <person name="Haridas S."/>
            <person name="Hughes K."/>
            <person name="Justo A."/>
            <person name="Karasinski D."/>
            <person name="Kautmanova I."/>
            <person name="Kiss B."/>
            <person name="Kocsube S."/>
            <person name="Kotiranta H."/>
            <person name="LaButti K.M."/>
            <person name="Lechner B.E."/>
            <person name="Liimatainen K."/>
            <person name="Lipzen A."/>
            <person name="Lukacs Z."/>
            <person name="Mihaltcheva S."/>
            <person name="Morgado L.N."/>
            <person name="Niskanen T."/>
            <person name="Noordeloos M.E."/>
            <person name="Ohm R.A."/>
            <person name="Ortiz-Santana B."/>
            <person name="Ovrebo C."/>
            <person name="Racz N."/>
            <person name="Riley R."/>
            <person name="Savchenko A."/>
            <person name="Shiryaev A."/>
            <person name="Soop K."/>
            <person name="Spirin V."/>
            <person name="Szebenyi C."/>
            <person name="Tomsovsky M."/>
            <person name="Tulloss R.E."/>
            <person name="Uehling J."/>
            <person name="Grigoriev I.V."/>
            <person name="Vagvolgyi C."/>
            <person name="Papp T."/>
            <person name="Martin F.M."/>
            <person name="Miettinen O."/>
            <person name="Hibbett D.S."/>
            <person name="Nagy L.G."/>
        </authorList>
    </citation>
    <scope>NUCLEOTIDE SEQUENCE [LARGE SCALE GENOMIC DNA]</scope>
    <source>
        <strain evidence="3 4">OMC1185</strain>
    </source>
</reference>
<name>A0A5C3N5F7_9AGAM</name>
<dbReference type="PANTHER" id="PTHR34618:SF1">
    <property type="entry name" value="SECRETED PROTEIN"/>
    <property type="match status" value="1"/>
</dbReference>
<keyword evidence="2" id="KW-0732">Signal</keyword>
<dbReference type="AlphaFoldDB" id="A0A5C3N5F7"/>
<dbReference type="EMBL" id="ML213510">
    <property type="protein sequence ID" value="TFK52077.1"/>
    <property type="molecule type" value="Genomic_DNA"/>
</dbReference>
<organism evidence="3 4">
    <name type="scientific">Heliocybe sulcata</name>
    <dbReference type="NCBI Taxonomy" id="5364"/>
    <lineage>
        <taxon>Eukaryota</taxon>
        <taxon>Fungi</taxon>
        <taxon>Dikarya</taxon>
        <taxon>Basidiomycota</taxon>
        <taxon>Agaricomycotina</taxon>
        <taxon>Agaricomycetes</taxon>
        <taxon>Gloeophyllales</taxon>
        <taxon>Gloeophyllaceae</taxon>
        <taxon>Heliocybe</taxon>
    </lineage>
</organism>
<evidence type="ECO:0000313" key="3">
    <source>
        <dbReference type="EMBL" id="TFK52077.1"/>
    </source>
</evidence>
<dbReference type="Pfam" id="PF11327">
    <property type="entry name" value="Egh16-like"/>
    <property type="match status" value="1"/>
</dbReference>
<feature type="signal peptide" evidence="2">
    <location>
        <begin position="1"/>
        <end position="17"/>
    </location>
</feature>
<evidence type="ECO:0000256" key="2">
    <source>
        <dbReference type="SAM" id="SignalP"/>
    </source>
</evidence>
<gene>
    <name evidence="3" type="ORF">OE88DRAFT_1502016</name>
</gene>
<feature type="compositionally biased region" description="Polar residues" evidence="1">
    <location>
        <begin position="211"/>
        <end position="221"/>
    </location>
</feature>
<dbReference type="PANTHER" id="PTHR34618">
    <property type="entry name" value="SURFACE PROTEIN MAS1, PUTATIVE-RELATED"/>
    <property type="match status" value="1"/>
</dbReference>
<sequence>MIKSIAVLSLLASTAYGHAFISSVQSANGVSAMSFGVDTTGSIPRNGTTEQPFQLDTPVLKDLNTNPCGSTLMGGSIDIATAMKNQAQASNGALPQVPSNGTLTLGIHQVNADGGGPFTAEVNADGTGKTWVAATVMSQPPGSNGLLHNGPANSFLTLQMPKNVQCTGGTGNNACLVRINNGGENSTSFANGAGPFGGCVAVSMAATSTKGGSAAKSTITPAAQRGHKGQAGKANNNGAKKNNANKRSNVLSSRSLASLDELSDMLVKRNALDLSIEQKRQILTAQLIDELGTVTGTALDIPIDNIAGQNDFSAKGGNSTTVAKNAVLTEQQAIDLKKAVNLAVNSAIQVLANAQNIDAGKEGQDEEITDKANADAAAFLASGQTTSVNLGNAGVGFFNTANVNSLMGELATATDGLKAAAATTTAAGAKATSGSNRGANKGGNANKGAANNGAANRGGANNGAANGASRKQKLGMARVRRWD</sequence>
<evidence type="ECO:0000256" key="1">
    <source>
        <dbReference type="SAM" id="MobiDB-lite"/>
    </source>
</evidence>
<feature type="compositionally biased region" description="Low complexity" evidence="1">
    <location>
        <begin position="427"/>
        <end position="469"/>
    </location>
</feature>
<proteinExistence type="predicted"/>
<dbReference type="InterPro" id="IPR021476">
    <property type="entry name" value="Egh16-like"/>
</dbReference>
<protein>
    <submittedName>
        <fullName evidence="3">Uncharacterized protein</fullName>
    </submittedName>
</protein>
<dbReference type="STRING" id="5364.A0A5C3N5F7"/>
<feature type="region of interest" description="Disordered" evidence="1">
    <location>
        <begin position="427"/>
        <end position="483"/>
    </location>
</feature>
<keyword evidence="4" id="KW-1185">Reference proteome</keyword>
<dbReference type="Proteomes" id="UP000305948">
    <property type="component" value="Unassembled WGS sequence"/>
</dbReference>
<feature type="region of interest" description="Disordered" evidence="1">
    <location>
        <begin position="211"/>
        <end position="250"/>
    </location>
</feature>
<accession>A0A5C3N5F7</accession>